<comment type="caution">
    <text evidence="1">The sequence shown here is derived from an EMBL/GenBank/DDBJ whole genome shotgun (WGS) entry which is preliminary data.</text>
</comment>
<proteinExistence type="predicted"/>
<evidence type="ECO:0000313" key="2">
    <source>
        <dbReference type="Proteomes" id="UP000789860"/>
    </source>
</evidence>
<evidence type="ECO:0000313" key="1">
    <source>
        <dbReference type="EMBL" id="CAG8640439.1"/>
    </source>
</evidence>
<name>A0ACA9N8U6_9GLOM</name>
<sequence length="77" mass="8318">NVSKVTAPGDNLSDIPYDAYNCNSTEPSPSNEVGFNIIINRIPSSTSDCSKLLLNTLIIKNPGSLTGYHEVPKRPND</sequence>
<dbReference type="Proteomes" id="UP000789860">
    <property type="component" value="Unassembled WGS sequence"/>
</dbReference>
<protein>
    <submittedName>
        <fullName evidence="1">10792_t:CDS:1</fullName>
    </submittedName>
</protein>
<keyword evidence="2" id="KW-1185">Reference proteome</keyword>
<feature type="non-terminal residue" evidence="1">
    <location>
        <position position="1"/>
    </location>
</feature>
<accession>A0ACA9N8U6</accession>
<reference evidence="1" key="1">
    <citation type="submission" date="2021-06" db="EMBL/GenBank/DDBJ databases">
        <authorList>
            <person name="Kallberg Y."/>
            <person name="Tangrot J."/>
            <person name="Rosling A."/>
        </authorList>
    </citation>
    <scope>NUCLEOTIDE SEQUENCE</scope>
    <source>
        <strain evidence="1">AU212A</strain>
    </source>
</reference>
<gene>
    <name evidence="1" type="ORF">SCALOS_LOCUS8307</name>
</gene>
<organism evidence="1 2">
    <name type="scientific">Scutellospora calospora</name>
    <dbReference type="NCBI Taxonomy" id="85575"/>
    <lineage>
        <taxon>Eukaryota</taxon>
        <taxon>Fungi</taxon>
        <taxon>Fungi incertae sedis</taxon>
        <taxon>Mucoromycota</taxon>
        <taxon>Glomeromycotina</taxon>
        <taxon>Glomeromycetes</taxon>
        <taxon>Diversisporales</taxon>
        <taxon>Gigasporaceae</taxon>
        <taxon>Scutellospora</taxon>
    </lineage>
</organism>
<dbReference type="EMBL" id="CAJVPM010021494">
    <property type="protein sequence ID" value="CAG8640439.1"/>
    <property type="molecule type" value="Genomic_DNA"/>
</dbReference>